<keyword evidence="3 4" id="KW-0443">Lipid metabolism</keyword>
<dbReference type="RefSeq" id="WP_350343721.1">
    <property type="nucleotide sequence ID" value="NZ_CP158367.1"/>
</dbReference>
<evidence type="ECO:0000313" key="6">
    <source>
        <dbReference type="EMBL" id="XBX74974.1"/>
    </source>
</evidence>
<reference evidence="6" key="2">
    <citation type="submission" date="2024-06" db="EMBL/GenBank/DDBJ databases">
        <authorList>
            <person name="Petrova K.O."/>
            <person name="Toshchakov S.V."/>
            <person name="Boltjanskaja Y.V."/>
            <person name="Kevbrin V."/>
        </authorList>
    </citation>
    <scope>NUCLEOTIDE SEQUENCE</scope>
    <source>
        <strain evidence="6">Z-910T</strain>
    </source>
</reference>
<dbReference type="PANTHER" id="PTHR14226:SF29">
    <property type="entry name" value="NEUROPATHY TARGET ESTERASE SWS"/>
    <property type="match status" value="1"/>
</dbReference>
<organism evidence="6">
    <name type="scientific">Proteinivorax tanatarense</name>
    <dbReference type="NCBI Taxonomy" id="1260629"/>
    <lineage>
        <taxon>Bacteria</taxon>
        <taxon>Bacillati</taxon>
        <taxon>Bacillota</taxon>
        <taxon>Clostridia</taxon>
        <taxon>Eubacteriales</taxon>
        <taxon>Proteinivoracaceae</taxon>
        <taxon>Proteinivorax</taxon>
    </lineage>
</organism>
<keyword evidence="2 4" id="KW-0442">Lipid degradation</keyword>
<evidence type="ECO:0000256" key="3">
    <source>
        <dbReference type="ARBA" id="ARBA00023098"/>
    </source>
</evidence>
<dbReference type="AlphaFoldDB" id="A0AAU7VLI6"/>
<dbReference type="InterPro" id="IPR002641">
    <property type="entry name" value="PNPLA_dom"/>
</dbReference>
<evidence type="ECO:0000256" key="2">
    <source>
        <dbReference type="ARBA" id="ARBA00022963"/>
    </source>
</evidence>
<feature type="active site" description="Proton acceptor" evidence="4">
    <location>
        <position position="187"/>
    </location>
</feature>
<feature type="short sequence motif" description="DGA/G" evidence="4">
    <location>
        <begin position="187"/>
        <end position="189"/>
    </location>
</feature>
<dbReference type="EMBL" id="CP158367">
    <property type="protein sequence ID" value="XBX74974.1"/>
    <property type="molecule type" value="Genomic_DNA"/>
</dbReference>
<dbReference type="GO" id="GO:0016787">
    <property type="term" value="F:hydrolase activity"/>
    <property type="evidence" value="ECO:0007669"/>
    <property type="project" value="UniProtKB-UniRule"/>
</dbReference>
<dbReference type="Gene3D" id="3.40.1090.10">
    <property type="entry name" value="Cytosolic phospholipase A2 catalytic domain"/>
    <property type="match status" value="1"/>
</dbReference>
<accession>A0AAU7VLI6</accession>
<gene>
    <name evidence="6" type="ORF">PRVXT_000062</name>
</gene>
<dbReference type="Pfam" id="PF01734">
    <property type="entry name" value="Patatin"/>
    <property type="match status" value="1"/>
</dbReference>
<dbReference type="GO" id="GO:0016042">
    <property type="term" value="P:lipid catabolic process"/>
    <property type="evidence" value="ECO:0007669"/>
    <property type="project" value="UniProtKB-UniRule"/>
</dbReference>
<evidence type="ECO:0000259" key="5">
    <source>
        <dbReference type="PROSITE" id="PS51635"/>
    </source>
</evidence>
<protein>
    <submittedName>
        <fullName evidence="6">Patatin-like phospholipase family protein</fullName>
    </submittedName>
</protein>
<sequence>MKVGLTLSGGGQKGIAHLGVLKGMDEDGIKIHSFSGTSAGAIITSLYATGKSYDEICKIILNLEKNDILDLNINFWQVVTLKLALVFKVFDFRQTIYWSLFAGERIKSILEKELPNVPIKDVENPPLAITAVDIYTGQDIIFTNRKKKLEHFGVVIDDIPLPQAVRASMAIPFIYSGVRWKEYYFIDGGLTNNIPTKLLKFLEADKTIAVDVSEKPPYKEKPSNIVDMGGRIVSIAIDSSRYHTIPDVLLEPDTSSVSLGDFSITDKLVEKGYDEYKRNKDAINNLFLQ</sequence>
<dbReference type="InterPro" id="IPR050301">
    <property type="entry name" value="NTE"/>
</dbReference>
<dbReference type="InterPro" id="IPR016035">
    <property type="entry name" value="Acyl_Trfase/lysoPLipase"/>
</dbReference>
<evidence type="ECO:0000256" key="1">
    <source>
        <dbReference type="ARBA" id="ARBA00022801"/>
    </source>
</evidence>
<keyword evidence="1 4" id="KW-0378">Hydrolase</keyword>
<feature type="domain" description="PNPLA" evidence="5">
    <location>
        <begin position="5"/>
        <end position="200"/>
    </location>
</feature>
<name>A0AAU7VLI6_9FIRM</name>
<dbReference type="PANTHER" id="PTHR14226">
    <property type="entry name" value="NEUROPATHY TARGET ESTERASE/SWISS CHEESE D.MELANOGASTER"/>
    <property type="match status" value="1"/>
</dbReference>
<evidence type="ECO:0000256" key="4">
    <source>
        <dbReference type="PROSITE-ProRule" id="PRU01161"/>
    </source>
</evidence>
<feature type="active site" description="Nucleophile" evidence="4">
    <location>
        <position position="38"/>
    </location>
</feature>
<feature type="short sequence motif" description="GXSXG" evidence="4">
    <location>
        <begin position="36"/>
        <end position="40"/>
    </location>
</feature>
<dbReference type="PROSITE" id="PS51635">
    <property type="entry name" value="PNPLA"/>
    <property type="match status" value="1"/>
</dbReference>
<dbReference type="SUPFAM" id="SSF52151">
    <property type="entry name" value="FabD/lysophospholipase-like"/>
    <property type="match status" value="1"/>
</dbReference>
<feature type="short sequence motif" description="GXGXXG" evidence="4">
    <location>
        <begin position="9"/>
        <end position="14"/>
    </location>
</feature>
<reference evidence="6" key="1">
    <citation type="journal article" date="2013" name="Extremophiles">
        <title>Proteinivorax tanatarense gen. nov., sp. nov., an anaerobic, haloalkaliphilic, proteolytic bacterium isolated from a decaying algal bloom, and proposal of Proteinivoraceae fam. nov.</title>
        <authorList>
            <person name="Kevbrin V."/>
            <person name="Boltyanskaya Y."/>
            <person name="Zhilina T."/>
            <person name="Kolganova T."/>
            <person name="Lavrentjeva E."/>
            <person name="Kuznetsov B."/>
        </authorList>
    </citation>
    <scope>NUCLEOTIDE SEQUENCE</scope>
    <source>
        <strain evidence="6">Z-910T</strain>
    </source>
</reference>
<proteinExistence type="predicted"/>